<feature type="transmembrane region" description="Helical" evidence="1">
    <location>
        <begin position="273"/>
        <end position="298"/>
    </location>
</feature>
<accession>A0A0G1C715</accession>
<evidence type="ECO:0000256" key="1">
    <source>
        <dbReference type="SAM" id="Phobius"/>
    </source>
</evidence>
<evidence type="ECO:0000313" key="3">
    <source>
        <dbReference type="Proteomes" id="UP000034320"/>
    </source>
</evidence>
<feature type="transmembrane region" description="Helical" evidence="1">
    <location>
        <begin position="129"/>
        <end position="149"/>
    </location>
</feature>
<feature type="transmembrane region" description="Helical" evidence="1">
    <location>
        <begin position="427"/>
        <end position="450"/>
    </location>
</feature>
<organism evidence="2 3">
    <name type="scientific">Candidatus Gottesmanbacteria bacterium GW2011_GWA2_42_18</name>
    <dbReference type="NCBI Taxonomy" id="1618442"/>
    <lineage>
        <taxon>Bacteria</taxon>
        <taxon>Candidatus Gottesmaniibacteriota</taxon>
    </lineage>
</organism>
<dbReference type="Proteomes" id="UP000034320">
    <property type="component" value="Unassembled WGS sequence"/>
</dbReference>
<feature type="transmembrane region" description="Helical" evidence="1">
    <location>
        <begin position="384"/>
        <end position="406"/>
    </location>
</feature>
<feature type="transmembrane region" description="Helical" evidence="1">
    <location>
        <begin position="96"/>
        <end position="117"/>
    </location>
</feature>
<sequence length="595" mass="68292">MKKHVVWGILIVSFVLFSLAPMFYELSQKEKLSGRTFEPVHNYVTDYNFYLSRIREGMEGRWTVVERYTSEPHRGSFIQIFYLLLGKPASVFSNKIIGATMAYHTARVLCGLLFLFLVVRTVQRTFHPFLWQILGFLIVVTAGSIPIIVWLPESWPPGTDILRTLGGFRFGMYMSWWTVMDSLQRMTFLPHILFGQSLMVFLLGDLFDWNRRLYKYSLMVKFFSAFILGMVFPPGFLFVGATYGVMSVLEFLFEPRECLRSKPHRAVWFRDSLIPRISVISGGIPTLLYYSFMLTLVPWRRLIEFDVLNPTWFPLPEYGLAIGPVLLFGTIGALVSLIQKKKQMVVFVSWIIAWAVLLFVFTHIPQQSALRFTEVAVQVPLGILTVYLFYQIWCVSIIRSPCLAGLPARFIQRARAFPLLALSIGKIFSLTVPILLIVLGLGIMYCSYLWQKDFVNQKVAAGWPAVPMKNVMVYPITGFTDALAFIEKHTPEDAVILSDLTAGNYIPSHSGKTVFVGHDNTFAKEKKLLDTERFYKGEMNQGQAYAWLSQNRITYVFFGPQEREWGEDIAALYPFLREVYKNNDVTVYFIPAGLQ</sequence>
<dbReference type="AlphaFoldDB" id="A0A0G1C715"/>
<proteinExistence type="predicted"/>
<feature type="transmembrane region" description="Helical" evidence="1">
    <location>
        <begin position="318"/>
        <end position="338"/>
    </location>
</feature>
<protein>
    <recommendedName>
        <fullName evidence="4">Glycosyltransferase RgtA/B/C/D-like domain-containing protein</fullName>
    </recommendedName>
</protein>
<keyword evidence="1" id="KW-1133">Transmembrane helix</keyword>
<comment type="caution">
    <text evidence="2">The sequence shown here is derived from an EMBL/GenBank/DDBJ whole genome shotgun (WGS) entry which is preliminary data.</text>
</comment>
<keyword evidence="1" id="KW-0812">Transmembrane</keyword>
<feature type="transmembrane region" description="Helical" evidence="1">
    <location>
        <begin position="223"/>
        <end position="253"/>
    </location>
</feature>
<name>A0A0G1C715_9BACT</name>
<evidence type="ECO:0008006" key="4">
    <source>
        <dbReference type="Google" id="ProtNLM"/>
    </source>
</evidence>
<feature type="transmembrane region" description="Helical" evidence="1">
    <location>
        <begin position="345"/>
        <end position="364"/>
    </location>
</feature>
<keyword evidence="1" id="KW-0472">Membrane</keyword>
<feature type="transmembrane region" description="Helical" evidence="1">
    <location>
        <begin position="161"/>
        <end position="179"/>
    </location>
</feature>
<evidence type="ECO:0000313" key="2">
    <source>
        <dbReference type="EMBL" id="KKS45428.1"/>
    </source>
</evidence>
<reference evidence="2 3" key="1">
    <citation type="journal article" date="2015" name="Nature">
        <title>rRNA introns, odd ribosomes, and small enigmatic genomes across a large radiation of phyla.</title>
        <authorList>
            <person name="Brown C.T."/>
            <person name="Hug L.A."/>
            <person name="Thomas B.C."/>
            <person name="Sharon I."/>
            <person name="Castelle C.J."/>
            <person name="Singh A."/>
            <person name="Wilkins M.J."/>
            <person name="Williams K.H."/>
            <person name="Banfield J.F."/>
        </authorList>
    </citation>
    <scope>NUCLEOTIDE SEQUENCE [LARGE SCALE GENOMIC DNA]</scope>
</reference>
<feature type="transmembrane region" description="Helical" evidence="1">
    <location>
        <begin position="5"/>
        <end position="24"/>
    </location>
</feature>
<gene>
    <name evidence="2" type="ORF">UV09_C0040G0003</name>
</gene>
<feature type="transmembrane region" description="Helical" evidence="1">
    <location>
        <begin position="186"/>
        <end position="203"/>
    </location>
</feature>
<dbReference type="EMBL" id="LCDD01000040">
    <property type="protein sequence ID" value="KKS45428.1"/>
    <property type="molecule type" value="Genomic_DNA"/>
</dbReference>